<keyword evidence="6" id="KW-1185">Reference proteome</keyword>
<dbReference type="EMBL" id="JAEDAL010000005">
    <property type="protein sequence ID" value="MBH9553472.1"/>
    <property type="molecule type" value="Genomic_DNA"/>
</dbReference>
<protein>
    <submittedName>
        <fullName evidence="5">PA0069 family radical SAM protein</fullName>
    </submittedName>
</protein>
<evidence type="ECO:0000313" key="6">
    <source>
        <dbReference type="Proteomes" id="UP000620139"/>
    </source>
</evidence>
<evidence type="ECO:0000313" key="5">
    <source>
        <dbReference type="EMBL" id="MBH9553472.1"/>
    </source>
</evidence>
<name>A0A931NDU8_9BURK</name>
<evidence type="ECO:0000256" key="1">
    <source>
        <dbReference type="ARBA" id="ARBA00022723"/>
    </source>
</evidence>
<organism evidence="5 6">
    <name type="scientific">Inhella gelatinilytica</name>
    <dbReference type="NCBI Taxonomy" id="2795030"/>
    <lineage>
        <taxon>Bacteria</taxon>
        <taxon>Pseudomonadati</taxon>
        <taxon>Pseudomonadota</taxon>
        <taxon>Betaproteobacteria</taxon>
        <taxon>Burkholderiales</taxon>
        <taxon>Sphaerotilaceae</taxon>
        <taxon>Inhella</taxon>
    </lineage>
</organism>
<feature type="domain" description="Radical SAM core" evidence="4">
    <location>
        <begin position="63"/>
        <end position="300"/>
    </location>
</feature>
<dbReference type="CDD" id="cd01335">
    <property type="entry name" value="Radical_SAM"/>
    <property type="match status" value="1"/>
</dbReference>
<dbReference type="RefSeq" id="WP_198101089.1">
    <property type="nucleotide sequence ID" value="NZ_JAEDAL010000005.1"/>
</dbReference>
<dbReference type="GO" id="GO:0051536">
    <property type="term" value="F:iron-sulfur cluster binding"/>
    <property type="evidence" value="ECO:0007669"/>
    <property type="project" value="UniProtKB-KW"/>
</dbReference>
<dbReference type="NCBIfam" id="NF033668">
    <property type="entry name" value="rSAM_PA0069"/>
    <property type="match status" value="1"/>
</dbReference>
<dbReference type="PANTHER" id="PTHR43432:SF3">
    <property type="entry name" value="SLR0285 PROTEIN"/>
    <property type="match status" value="1"/>
</dbReference>
<gene>
    <name evidence="5" type="ORF">I7X43_11520</name>
</gene>
<dbReference type="Proteomes" id="UP000620139">
    <property type="component" value="Unassembled WGS sequence"/>
</dbReference>
<dbReference type="AlphaFoldDB" id="A0A931NDU8"/>
<dbReference type="InterPro" id="IPR040086">
    <property type="entry name" value="MJ0683-like"/>
</dbReference>
<reference evidence="5" key="1">
    <citation type="submission" date="2020-12" db="EMBL/GenBank/DDBJ databases">
        <title>The genome sequence of Inhella sp. 4Y17.</title>
        <authorList>
            <person name="Liu Y."/>
        </authorList>
    </citation>
    <scope>NUCLEOTIDE SEQUENCE</scope>
    <source>
        <strain evidence="5">4Y10</strain>
    </source>
</reference>
<dbReference type="SFLD" id="SFLDS00029">
    <property type="entry name" value="Radical_SAM"/>
    <property type="match status" value="1"/>
</dbReference>
<proteinExistence type="predicted"/>
<evidence type="ECO:0000256" key="2">
    <source>
        <dbReference type="ARBA" id="ARBA00023004"/>
    </source>
</evidence>
<dbReference type="SMART" id="SM00729">
    <property type="entry name" value="Elp3"/>
    <property type="match status" value="1"/>
</dbReference>
<evidence type="ECO:0000256" key="3">
    <source>
        <dbReference type="ARBA" id="ARBA00023014"/>
    </source>
</evidence>
<evidence type="ECO:0000259" key="4">
    <source>
        <dbReference type="PROSITE" id="PS51918"/>
    </source>
</evidence>
<dbReference type="GO" id="GO:0046872">
    <property type="term" value="F:metal ion binding"/>
    <property type="evidence" value="ECO:0007669"/>
    <property type="project" value="UniProtKB-KW"/>
</dbReference>
<keyword evidence="2" id="KW-0408">Iron</keyword>
<dbReference type="InterPro" id="IPR007197">
    <property type="entry name" value="rSAM"/>
</dbReference>
<dbReference type="PROSITE" id="PS51918">
    <property type="entry name" value="RADICAL_SAM"/>
    <property type="match status" value="1"/>
</dbReference>
<dbReference type="Gene3D" id="3.80.30.30">
    <property type="match status" value="1"/>
</dbReference>
<accession>A0A931NDU8</accession>
<dbReference type="InterPro" id="IPR058240">
    <property type="entry name" value="rSAM_sf"/>
</dbReference>
<keyword evidence="3" id="KW-0411">Iron-sulfur</keyword>
<dbReference type="GO" id="GO:0003824">
    <property type="term" value="F:catalytic activity"/>
    <property type="evidence" value="ECO:0007669"/>
    <property type="project" value="InterPro"/>
</dbReference>
<dbReference type="PANTHER" id="PTHR43432">
    <property type="entry name" value="SLR0285 PROTEIN"/>
    <property type="match status" value="1"/>
</dbReference>
<dbReference type="SFLD" id="SFLDG01084">
    <property type="entry name" value="Uncharacterised_Radical_SAM_Su"/>
    <property type="match status" value="1"/>
</dbReference>
<dbReference type="Pfam" id="PF04055">
    <property type="entry name" value="Radical_SAM"/>
    <property type="match status" value="1"/>
</dbReference>
<dbReference type="InterPro" id="IPR006638">
    <property type="entry name" value="Elp3/MiaA/NifB-like_rSAM"/>
</dbReference>
<comment type="caution">
    <text evidence="5">The sequence shown here is derived from an EMBL/GenBank/DDBJ whole genome shotgun (WGS) entry which is preliminary data.</text>
</comment>
<sequence>MPPTPRVKGRGTVTVPPHRFEAWRRMELDDGWPADAEGAEGTAPSTQVREEHARSILSRNDSPDIGFELSINPYRGCEHGCIYCYARPLHSYLDLSPGLDFETRLVAKVNAAELLRAALSTPRFRPQRLCLGAATDCYQPVERRLRITRSVIEVLGAARHPFSIITKGAGIERDLDLLAPLAAQRLVGVYVSVTSLNPELSRRLEPRAAAPARRLQLIERLSRAGVPVGVSVSPTIPFLNEPEMEKILSAAREAGAQTAFSIPLRLPWEVAPLFREWLQNHYPERAERVMARVNDMRGGKDNDARFGSRMRGVGVWAEFRAQRFRKACQRSGLGQERFDYDFSRFRAPGLAAQGELF</sequence>
<dbReference type="SUPFAM" id="SSF102114">
    <property type="entry name" value="Radical SAM enzymes"/>
    <property type="match status" value="1"/>
</dbReference>
<keyword evidence="1" id="KW-0479">Metal-binding</keyword>